<comment type="caution">
    <text evidence="4">The sequence shown here is derived from an EMBL/GenBank/DDBJ whole genome shotgun (WGS) entry which is preliminary data.</text>
</comment>
<evidence type="ECO:0000259" key="2">
    <source>
        <dbReference type="PROSITE" id="PS50030"/>
    </source>
</evidence>
<reference evidence="5 6" key="2">
    <citation type="submission" date="2024-05" db="EMBL/GenBank/DDBJ databases">
        <authorList>
            <person name="Chen Y."/>
            <person name="Shah S."/>
            <person name="Dougan E. K."/>
            <person name="Thang M."/>
            <person name="Chan C."/>
        </authorList>
    </citation>
    <scope>NUCLEOTIDE SEQUENCE [LARGE SCALE GENOMIC DNA]</scope>
</reference>
<feature type="compositionally biased region" description="Low complexity" evidence="1">
    <location>
        <begin position="102"/>
        <end position="115"/>
    </location>
</feature>
<sequence length="325" mass="34522">MADIAEAWTEASRSPNCWETDAAPVFILGSDGQAHETRPTTSLAKDLAKSEPKSSSPSSPSRRRRPEERPLAMTGAAPEANRSRVSRVSVADRPLCGFGDASSKSSRRSYGGSSSFEPLTAPANRRSIASVKDRPDVKRNGRCSYDPIEKLLGMGMDKESARVALCAVGGDVEKAMRLVLEDSKAHVSREACEWEFEGDKGWVPFDVESDRILQNAVDQMKEACELRLNGHRYLIDFNSLTQLNLASQRSRRIRRRSGASSSAAPAAPAAPAHERGAAASTSAAPSTAASSSASASSGVPAGPSQPAGPGAPVHERVRAKVPATR</sequence>
<dbReference type="Gene3D" id="3.30.720.50">
    <property type="match status" value="1"/>
</dbReference>
<feature type="domain" description="UBA" evidence="2">
    <location>
        <begin position="138"/>
        <end position="182"/>
    </location>
</feature>
<dbReference type="EMBL" id="CAMXCT030000175">
    <property type="protein sequence ID" value="CAL4762330.1"/>
    <property type="molecule type" value="Genomic_DNA"/>
</dbReference>
<feature type="domain" description="WWE" evidence="3">
    <location>
        <begin position="179"/>
        <end position="255"/>
    </location>
</feature>
<dbReference type="OrthoDB" id="431203at2759"/>
<protein>
    <submittedName>
        <fullName evidence="5">RING-type E3 ubiquitin transferase</fullName>
    </submittedName>
</protein>
<dbReference type="SUPFAM" id="SSF46934">
    <property type="entry name" value="UBA-like"/>
    <property type="match status" value="1"/>
</dbReference>
<dbReference type="PROSITE" id="PS50030">
    <property type="entry name" value="UBA"/>
    <property type="match status" value="1"/>
</dbReference>
<evidence type="ECO:0000313" key="5">
    <source>
        <dbReference type="EMBL" id="CAL4762330.1"/>
    </source>
</evidence>
<accession>A0A9P1FG67</accession>
<dbReference type="EMBL" id="CAMXCT020000175">
    <property type="protein sequence ID" value="CAL1128393.1"/>
    <property type="molecule type" value="Genomic_DNA"/>
</dbReference>
<feature type="region of interest" description="Disordered" evidence="1">
    <location>
        <begin position="248"/>
        <end position="325"/>
    </location>
</feature>
<dbReference type="Proteomes" id="UP001152797">
    <property type="component" value="Unassembled WGS sequence"/>
</dbReference>
<dbReference type="InterPro" id="IPR009060">
    <property type="entry name" value="UBA-like_sf"/>
</dbReference>
<feature type="region of interest" description="Disordered" evidence="1">
    <location>
        <begin position="101"/>
        <end position="136"/>
    </location>
</feature>
<dbReference type="InterPro" id="IPR004170">
    <property type="entry name" value="WWE_dom"/>
</dbReference>
<dbReference type="InterPro" id="IPR018123">
    <property type="entry name" value="WWE-dom_subgr"/>
</dbReference>
<dbReference type="InterPro" id="IPR037197">
    <property type="entry name" value="WWE_dom_sf"/>
</dbReference>
<evidence type="ECO:0000313" key="4">
    <source>
        <dbReference type="EMBL" id="CAI3975018.1"/>
    </source>
</evidence>
<dbReference type="Gene3D" id="1.10.8.10">
    <property type="entry name" value="DNA helicase RuvA subunit, C-terminal domain"/>
    <property type="match status" value="1"/>
</dbReference>
<evidence type="ECO:0000259" key="3">
    <source>
        <dbReference type="PROSITE" id="PS50918"/>
    </source>
</evidence>
<name>A0A9P1FG67_9DINO</name>
<dbReference type="SMART" id="SM00678">
    <property type="entry name" value="WWE"/>
    <property type="match status" value="1"/>
</dbReference>
<dbReference type="PROSITE" id="PS50918">
    <property type="entry name" value="WWE"/>
    <property type="match status" value="1"/>
</dbReference>
<dbReference type="SUPFAM" id="SSF117839">
    <property type="entry name" value="WWE domain"/>
    <property type="match status" value="1"/>
</dbReference>
<dbReference type="EMBL" id="CAMXCT010000175">
    <property type="protein sequence ID" value="CAI3975018.1"/>
    <property type="molecule type" value="Genomic_DNA"/>
</dbReference>
<dbReference type="InterPro" id="IPR015940">
    <property type="entry name" value="UBA"/>
</dbReference>
<dbReference type="GO" id="GO:0008270">
    <property type="term" value="F:zinc ion binding"/>
    <property type="evidence" value="ECO:0007669"/>
    <property type="project" value="InterPro"/>
</dbReference>
<keyword evidence="5" id="KW-0808">Transferase</keyword>
<dbReference type="GO" id="GO:0016740">
    <property type="term" value="F:transferase activity"/>
    <property type="evidence" value="ECO:0007669"/>
    <property type="project" value="UniProtKB-KW"/>
</dbReference>
<reference evidence="4" key="1">
    <citation type="submission" date="2022-10" db="EMBL/GenBank/DDBJ databases">
        <authorList>
            <person name="Chen Y."/>
            <person name="Dougan E. K."/>
            <person name="Chan C."/>
            <person name="Rhodes N."/>
            <person name="Thang M."/>
        </authorList>
    </citation>
    <scope>NUCLEOTIDE SEQUENCE</scope>
</reference>
<feature type="compositionally biased region" description="Low complexity" evidence="1">
    <location>
        <begin position="258"/>
        <end position="312"/>
    </location>
</feature>
<feature type="region of interest" description="Disordered" evidence="1">
    <location>
        <begin position="29"/>
        <end position="88"/>
    </location>
</feature>
<evidence type="ECO:0000313" key="6">
    <source>
        <dbReference type="Proteomes" id="UP001152797"/>
    </source>
</evidence>
<evidence type="ECO:0000256" key="1">
    <source>
        <dbReference type="SAM" id="MobiDB-lite"/>
    </source>
</evidence>
<organism evidence="4">
    <name type="scientific">Cladocopium goreaui</name>
    <dbReference type="NCBI Taxonomy" id="2562237"/>
    <lineage>
        <taxon>Eukaryota</taxon>
        <taxon>Sar</taxon>
        <taxon>Alveolata</taxon>
        <taxon>Dinophyceae</taxon>
        <taxon>Suessiales</taxon>
        <taxon>Symbiodiniaceae</taxon>
        <taxon>Cladocopium</taxon>
    </lineage>
</organism>
<gene>
    <name evidence="4" type="ORF">C1SCF055_LOCUS3380</name>
</gene>
<dbReference type="AlphaFoldDB" id="A0A9P1FG67"/>
<proteinExistence type="predicted"/>
<dbReference type="Pfam" id="PF02825">
    <property type="entry name" value="WWE"/>
    <property type="match status" value="1"/>
</dbReference>
<dbReference type="CDD" id="cd14270">
    <property type="entry name" value="UBA"/>
    <property type="match status" value="1"/>
</dbReference>
<keyword evidence="6" id="KW-1185">Reference proteome</keyword>